<dbReference type="Proteomes" id="UP000199545">
    <property type="component" value="Unassembled WGS sequence"/>
</dbReference>
<dbReference type="InterPro" id="IPR057326">
    <property type="entry name" value="KR_dom"/>
</dbReference>
<dbReference type="CDD" id="cd08953">
    <property type="entry name" value="KR_2_SDR_x"/>
    <property type="match status" value="1"/>
</dbReference>
<evidence type="ECO:0000313" key="5">
    <source>
        <dbReference type="Proteomes" id="UP000199545"/>
    </source>
</evidence>
<organism evidence="4 5">
    <name type="scientific">Thermoflavimicrobium dichotomicum</name>
    <dbReference type="NCBI Taxonomy" id="46223"/>
    <lineage>
        <taxon>Bacteria</taxon>
        <taxon>Bacillati</taxon>
        <taxon>Bacillota</taxon>
        <taxon>Bacilli</taxon>
        <taxon>Bacillales</taxon>
        <taxon>Thermoactinomycetaceae</taxon>
        <taxon>Thermoflavimicrobium</taxon>
    </lineage>
</organism>
<name>A0A1I3VM09_9BACL</name>
<keyword evidence="5" id="KW-1185">Reference proteome</keyword>
<keyword evidence="2" id="KW-0597">Phosphoprotein</keyword>
<evidence type="ECO:0000313" key="4">
    <source>
        <dbReference type="EMBL" id="SFJ96200.1"/>
    </source>
</evidence>
<dbReference type="GO" id="GO:0071770">
    <property type="term" value="P:DIM/DIP cell wall layer assembly"/>
    <property type="evidence" value="ECO:0007669"/>
    <property type="project" value="TreeGrafter"/>
</dbReference>
<dbReference type="PANTHER" id="PTHR43775">
    <property type="entry name" value="FATTY ACID SYNTHASE"/>
    <property type="match status" value="1"/>
</dbReference>
<dbReference type="GO" id="GO:0006633">
    <property type="term" value="P:fatty acid biosynthetic process"/>
    <property type="evidence" value="ECO:0007669"/>
    <property type="project" value="TreeGrafter"/>
</dbReference>
<dbReference type="SMART" id="SM00822">
    <property type="entry name" value="PKS_KR"/>
    <property type="match status" value="1"/>
</dbReference>
<dbReference type="RefSeq" id="WP_139203377.1">
    <property type="nucleotide sequence ID" value="NZ_FORR01000064.1"/>
</dbReference>
<dbReference type="OrthoDB" id="2476517at2"/>
<feature type="non-terminal residue" evidence="4">
    <location>
        <position position="498"/>
    </location>
</feature>
<dbReference type="GO" id="GO:0005886">
    <property type="term" value="C:plasma membrane"/>
    <property type="evidence" value="ECO:0007669"/>
    <property type="project" value="TreeGrafter"/>
</dbReference>
<evidence type="ECO:0000259" key="3">
    <source>
        <dbReference type="SMART" id="SM00822"/>
    </source>
</evidence>
<feature type="domain" description="Ketoreductase" evidence="3">
    <location>
        <begin position="269"/>
        <end position="449"/>
    </location>
</feature>
<dbReference type="Pfam" id="PF08659">
    <property type="entry name" value="KR"/>
    <property type="match status" value="1"/>
</dbReference>
<dbReference type="STRING" id="46223.SAMN05421852_1641"/>
<dbReference type="SUPFAM" id="SSF51735">
    <property type="entry name" value="NAD(P)-binding Rossmann-fold domains"/>
    <property type="match status" value="2"/>
</dbReference>
<dbReference type="Gene3D" id="3.40.50.720">
    <property type="entry name" value="NAD(P)-binding Rossmann-like Domain"/>
    <property type="match status" value="1"/>
</dbReference>
<dbReference type="InterPro" id="IPR013968">
    <property type="entry name" value="PKS_KR"/>
</dbReference>
<dbReference type="InterPro" id="IPR036291">
    <property type="entry name" value="NAD(P)-bd_dom_sf"/>
</dbReference>
<evidence type="ECO:0000256" key="2">
    <source>
        <dbReference type="ARBA" id="ARBA00022553"/>
    </source>
</evidence>
<sequence length="498" mass="55745">QVEKLDIDLCDEQGRICVQIRQLSSRALSGEIPGGRNGNEEDRTRVSGKLPAGTHQLVPVWDSVPIPKGEPVSGRTERIVIVGGTKEHRDAIQREYPQAHTLLFQEEDSIDQMAEKVKACGWIDHLIWVAPPATAATLDDHAMVEEQNSGVIQLFRLIKALLRLGYGSRELGWSVITIQAQPIHPTDVVNPTHASIHGLVGSMAKEYPNWKIRLMDLEAKGEWPIADMFALPADPQGNAWVYREQEWYRQQLLPLDAPRTEETLYRSGGVYVVIGGAGGIGEVWSEYMIRTYQAQIIWIGRREKEETIQAKLDRLAALGPAPHYITADATNEQALRRAYEEIKERYGQIHGVVHSAIVLQDKSLANMEEERFRAALSAKVDVSVRMAQVFGKEALDFVMFFSSIGSFMKSPGQSNYSAGCTFKDAYAHQLAREWPCAVKVMNWGYWGSVGIVSKREYQERMMEQGIGSIEPPEAMENLEILLAGPVNQMVLVKTTKPL</sequence>
<dbReference type="InterPro" id="IPR050091">
    <property type="entry name" value="PKS_NRPS_Biosynth_Enz"/>
</dbReference>
<keyword evidence="1" id="KW-0596">Phosphopantetheine</keyword>
<dbReference type="GO" id="GO:0004312">
    <property type="term" value="F:fatty acid synthase activity"/>
    <property type="evidence" value="ECO:0007669"/>
    <property type="project" value="TreeGrafter"/>
</dbReference>
<feature type="non-terminal residue" evidence="4">
    <location>
        <position position="1"/>
    </location>
</feature>
<evidence type="ECO:0000256" key="1">
    <source>
        <dbReference type="ARBA" id="ARBA00022450"/>
    </source>
</evidence>
<protein>
    <submittedName>
        <fullName evidence="4">Polyketide synthase PksM/polyketide synthase PksN</fullName>
    </submittedName>
</protein>
<dbReference type="PANTHER" id="PTHR43775:SF37">
    <property type="entry name" value="SI:DKEY-61P9.11"/>
    <property type="match status" value="1"/>
</dbReference>
<gene>
    <name evidence="4" type="ORF">SAMN05421852_1641</name>
</gene>
<proteinExistence type="predicted"/>
<reference evidence="4 5" key="1">
    <citation type="submission" date="2016-10" db="EMBL/GenBank/DDBJ databases">
        <authorList>
            <person name="de Groot N.N."/>
        </authorList>
    </citation>
    <scope>NUCLEOTIDE SEQUENCE [LARGE SCALE GENOMIC DNA]</scope>
    <source>
        <strain evidence="4 5">DSM 44778</strain>
    </source>
</reference>
<dbReference type="AlphaFoldDB" id="A0A1I3VM09"/>
<accession>A0A1I3VM09</accession>
<dbReference type="GO" id="GO:0005737">
    <property type="term" value="C:cytoplasm"/>
    <property type="evidence" value="ECO:0007669"/>
    <property type="project" value="TreeGrafter"/>
</dbReference>
<dbReference type="EMBL" id="FORR01000064">
    <property type="protein sequence ID" value="SFJ96200.1"/>
    <property type="molecule type" value="Genomic_DNA"/>
</dbReference>